<keyword evidence="3" id="KW-1185">Reference proteome</keyword>
<reference evidence="2 3" key="1">
    <citation type="submission" date="2016-04" db="EMBL/GenBank/DDBJ databases">
        <title>Draft genome of Fonsecaea erecta CBS 125763.</title>
        <authorList>
            <person name="Weiss V.A."/>
            <person name="Vicente V.A."/>
            <person name="Raittz R.T."/>
            <person name="Moreno L.F."/>
            <person name="De Souza E.M."/>
            <person name="Pedrosa F.O."/>
            <person name="Steffens M.B."/>
            <person name="Faoro H."/>
            <person name="Tadra-Sfeir M.Z."/>
            <person name="Najafzadeh M.J."/>
            <person name="Felipe M.S."/>
            <person name="Teixeira M."/>
            <person name="Sun J."/>
            <person name="Xi L."/>
            <person name="Gomes R."/>
            <person name="De Azevedo C.M."/>
            <person name="Salgado C.G."/>
            <person name="Da Silva M.B."/>
            <person name="Nascimento M.F."/>
            <person name="Queiroz-Telles F."/>
            <person name="Attili D.S."/>
            <person name="Gorbushina A."/>
        </authorList>
    </citation>
    <scope>NUCLEOTIDE SEQUENCE [LARGE SCALE GENOMIC DNA]</scope>
    <source>
        <strain evidence="2 3">CBS 125763</strain>
    </source>
</reference>
<dbReference type="EMBL" id="LVYI01000006">
    <property type="protein sequence ID" value="OAP58603.1"/>
    <property type="molecule type" value="Genomic_DNA"/>
</dbReference>
<sequence>MTTFLSLPLEIREIIYNLTLPVQQLKVQAFCDQAWSDAEKPAGIPGLLLVNKAVSEEAATVFYSRAVLNIAPLRIPPYLSHSLGGDGAKLNLAFGLDIEFASVPRRHLQRITRSHIYSGQHDAISAEAYEALLRWLVENTAVQTIYLSPRLMTRLRGARVDTSATSPSSIAAVGSDAHT</sequence>
<evidence type="ECO:0000259" key="1">
    <source>
        <dbReference type="Pfam" id="PF20150"/>
    </source>
</evidence>
<proteinExistence type="predicted"/>
<dbReference type="InterPro" id="IPR045518">
    <property type="entry name" value="2EXR"/>
</dbReference>
<protein>
    <recommendedName>
        <fullName evidence="1">2EXR domain-containing protein</fullName>
    </recommendedName>
</protein>
<dbReference type="PANTHER" id="PTHR42085">
    <property type="entry name" value="F-BOX DOMAIN-CONTAINING PROTEIN"/>
    <property type="match status" value="1"/>
</dbReference>
<dbReference type="InterPro" id="IPR038883">
    <property type="entry name" value="AN11006-like"/>
</dbReference>
<dbReference type="OrthoDB" id="62952at2759"/>
<dbReference type="AlphaFoldDB" id="A0A178ZHD9"/>
<dbReference type="Pfam" id="PF20150">
    <property type="entry name" value="2EXR"/>
    <property type="match status" value="1"/>
</dbReference>
<dbReference type="GeneID" id="30011861"/>
<feature type="domain" description="2EXR" evidence="1">
    <location>
        <begin position="2"/>
        <end position="65"/>
    </location>
</feature>
<comment type="caution">
    <text evidence="2">The sequence shown here is derived from an EMBL/GenBank/DDBJ whole genome shotgun (WGS) entry which is preliminary data.</text>
</comment>
<organism evidence="2 3">
    <name type="scientific">Fonsecaea erecta</name>
    <dbReference type="NCBI Taxonomy" id="1367422"/>
    <lineage>
        <taxon>Eukaryota</taxon>
        <taxon>Fungi</taxon>
        <taxon>Dikarya</taxon>
        <taxon>Ascomycota</taxon>
        <taxon>Pezizomycotina</taxon>
        <taxon>Eurotiomycetes</taxon>
        <taxon>Chaetothyriomycetidae</taxon>
        <taxon>Chaetothyriales</taxon>
        <taxon>Herpotrichiellaceae</taxon>
        <taxon>Fonsecaea</taxon>
    </lineage>
</organism>
<gene>
    <name evidence="2" type="ORF">AYL99_07693</name>
</gene>
<evidence type="ECO:0000313" key="3">
    <source>
        <dbReference type="Proteomes" id="UP000078343"/>
    </source>
</evidence>
<name>A0A178ZHD9_9EURO</name>
<dbReference type="Proteomes" id="UP000078343">
    <property type="component" value="Unassembled WGS sequence"/>
</dbReference>
<dbReference type="PANTHER" id="PTHR42085:SF2">
    <property type="entry name" value="F-BOX DOMAIN-CONTAINING PROTEIN"/>
    <property type="match status" value="1"/>
</dbReference>
<evidence type="ECO:0000313" key="2">
    <source>
        <dbReference type="EMBL" id="OAP58603.1"/>
    </source>
</evidence>
<dbReference type="RefSeq" id="XP_018691970.1">
    <property type="nucleotide sequence ID" value="XM_018839202.1"/>
</dbReference>
<accession>A0A178ZHD9</accession>